<feature type="signal peptide" evidence="6">
    <location>
        <begin position="1"/>
        <end position="25"/>
    </location>
</feature>
<dbReference type="OrthoDB" id="421038at2759"/>
<dbReference type="Gene3D" id="3.20.20.80">
    <property type="entry name" value="Glycosidases"/>
    <property type="match status" value="1"/>
</dbReference>
<dbReference type="Proteomes" id="UP000794436">
    <property type="component" value="Unassembled WGS sequence"/>
</dbReference>
<evidence type="ECO:0000256" key="6">
    <source>
        <dbReference type="SAM" id="SignalP"/>
    </source>
</evidence>
<dbReference type="GO" id="GO:0042124">
    <property type="term" value="F:1,3-beta-glucanosyltransferase activity"/>
    <property type="evidence" value="ECO:0007669"/>
    <property type="project" value="TreeGrafter"/>
</dbReference>
<dbReference type="EMBL" id="SPLM01000109">
    <property type="protein sequence ID" value="TMW59282.1"/>
    <property type="molecule type" value="Genomic_DNA"/>
</dbReference>
<reference evidence="7" key="1">
    <citation type="submission" date="2019-03" db="EMBL/GenBank/DDBJ databases">
        <title>Long read genome sequence of the mycoparasitic Pythium oligandrum ATCC 38472 isolated from sugarbeet rhizosphere.</title>
        <authorList>
            <person name="Gaulin E."/>
        </authorList>
    </citation>
    <scope>NUCLEOTIDE SEQUENCE</scope>
    <source>
        <strain evidence="7">ATCC 38472_TT</strain>
    </source>
</reference>
<gene>
    <name evidence="7" type="ORF">Poli38472_004351</name>
</gene>
<dbReference type="InterPro" id="IPR004886">
    <property type="entry name" value="Glucanosyltransferase"/>
</dbReference>
<dbReference type="SUPFAM" id="SSF51445">
    <property type="entry name" value="(Trans)glycosidases"/>
    <property type="match status" value="1"/>
</dbReference>
<protein>
    <recommendedName>
        <fullName evidence="9">1,3-beta-glucanosyltransferase</fullName>
    </recommendedName>
</protein>
<organism evidence="7 8">
    <name type="scientific">Pythium oligandrum</name>
    <name type="common">Mycoparasitic fungus</name>
    <dbReference type="NCBI Taxonomy" id="41045"/>
    <lineage>
        <taxon>Eukaryota</taxon>
        <taxon>Sar</taxon>
        <taxon>Stramenopiles</taxon>
        <taxon>Oomycota</taxon>
        <taxon>Peronosporomycetes</taxon>
        <taxon>Pythiales</taxon>
        <taxon>Pythiaceae</taxon>
        <taxon>Pythium</taxon>
    </lineage>
</organism>
<evidence type="ECO:0008006" key="9">
    <source>
        <dbReference type="Google" id="ProtNLM"/>
    </source>
</evidence>
<keyword evidence="3" id="KW-1015">Disulfide bond</keyword>
<evidence type="ECO:0000256" key="2">
    <source>
        <dbReference type="ARBA" id="ARBA00022729"/>
    </source>
</evidence>
<proteinExistence type="inferred from homology"/>
<feature type="chain" id="PRO_5035418723" description="1,3-beta-glucanosyltransferase" evidence="6">
    <location>
        <begin position="26"/>
        <end position="580"/>
    </location>
</feature>
<dbReference type="Pfam" id="PF03198">
    <property type="entry name" value="Glyco_hydro_72"/>
    <property type="match status" value="1"/>
</dbReference>
<evidence type="ECO:0000313" key="7">
    <source>
        <dbReference type="EMBL" id="TMW59282.1"/>
    </source>
</evidence>
<sequence length="580" mass="61840">MAFGVSVRGLVYTALAVAAITSVDAVEFSKEADASTAATVSAAGGSAAADATPATAASGASAAADAAPAAAKSSAKSSTSSAAADDTASSAAATPIKAGEKLNKGWLNPIVVKGNKFFDSVTGLEFRMKGMAYYPRPNDGEFANVANYDWASDDHENVWKADLAVMQDLGVNTIRLYSVDPTRSHDKFMCACAEAGIYVLIGMAAPCENCAIPDEKPPKCYPDELFSRMQMVYNAFAVYDNTLGFSVGNENNLLRKYVEGGTQTMPCVKALLRDTRNYAASCSGSVREVPIGLDLADILPREQWMEYFDCAADDNEFSRAEWIGFNPYVECDPLKHTEYSQSTGLQTLMKAYEEVGFSRPLMFGEFGCNLGENTVDGYENQRTFYDARWMNEEKEMTDQIVGGNVFEFVTEIPNTVAKKLTKEADEGRYGVGYYSPLTCDHDKVPCVFTPYPEYENLKKAYTTTKAATLKMDDYKITRTKIASCPSNITADLQPMPKVETLKCTVAQPVCSGTKSNNFKKSAGGEVKLGESKPASNEGVSLPGGGAGADGKTSAGGDDAASIAVAASAVLLSAIATVMLA</sequence>
<comment type="similarity">
    <text evidence="1">Belongs to the glycosyl hydrolase 72 family.</text>
</comment>
<keyword evidence="4" id="KW-0325">Glycoprotein</keyword>
<evidence type="ECO:0000313" key="8">
    <source>
        <dbReference type="Proteomes" id="UP000794436"/>
    </source>
</evidence>
<dbReference type="GO" id="GO:0005886">
    <property type="term" value="C:plasma membrane"/>
    <property type="evidence" value="ECO:0007669"/>
    <property type="project" value="TreeGrafter"/>
</dbReference>
<keyword evidence="8" id="KW-1185">Reference proteome</keyword>
<comment type="caution">
    <text evidence="7">The sequence shown here is derived from an EMBL/GenBank/DDBJ whole genome shotgun (WGS) entry which is preliminary data.</text>
</comment>
<evidence type="ECO:0000256" key="3">
    <source>
        <dbReference type="ARBA" id="ARBA00023157"/>
    </source>
</evidence>
<keyword evidence="2 6" id="KW-0732">Signal</keyword>
<evidence type="ECO:0000256" key="4">
    <source>
        <dbReference type="ARBA" id="ARBA00023180"/>
    </source>
</evidence>
<dbReference type="GO" id="GO:0034411">
    <property type="term" value="P:cell wall (1-&gt;3)-beta-D-glucan biosynthetic process"/>
    <property type="evidence" value="ECO:0007669"/>
    <property type="project" value="TreeGrafter"/>
</dbReference>
<evidence type="ECO:0000256" key="5">
    <source>
        <dbReference type="SAM" id="MobiDB-lite"/>
    </source>
</evidence>
<dbReference type="AlphaFoldDB" id="A0A8K1FH15"/>
<dbReference type="PANTHER" id="PTHR31468:SF2">
    <property type="entry name" value="1,3-BETA-GLUCANOSYLTRANSFERASE GAS1"/>
    <property type="match status" value="1"/>
</dbReference>
<evidence type="ECO:0000256" key="1">
    <source>
        <dbReference type="ARBA" id="ARBA00007528"/>
    </source>
</evidence>
<dbReference type="InterPro" id="IPR017853">
    <property type="entry name" value="GH"/>
</dbReference>
<dbReference type="PANTHER" id="PTHR31468">
    <property type="entry name" value="1,3-BETA-GLUCANOSYLTRANSFERASE GAS1"/>
    <property type="match status" value="1"/>
</dbReference>
<dbReference type="FunFam" id="3.20.20.80:FF:000086">
    <property type="entry name" value="1,3-beta-glucanosyltransferase"/>
    <property type="match status" value="1"/>
</dbReference>
<accession>A0A8K1FH15</accession>
<feature type="region of interest" description="Disordered" evidence="5">
    <location>
        <begin position="521"/>
        <end position="552"/>
    </location>
</feature>
<name>A0A8K1FH15_PYTOL</name>